<evidence type="ECO:0000313" key="3">
    <source>
        <dbReference type="Proteomes" id="UP000620124"/>
    </source>
</evidence>
<reference evidence="2" key="1">
    <citation type="submission" date="2020-05" db="EMBL/GenBank/DDBJ databases">
        <title>Mycena genomes resolve the evolution of fungal bioluminescence.</title>
        <authorList>
            <person name="Tsai I.J."/>
        </authorList>
    </citation>
    <scope>NUCLEOTIDE SEQUENCE</scope>
    <source>
        <strain evidence="2">CCC161011</strain>
    </source>
</reference>
<keyword evidence="3" id="KW-1185">Reference proteome</keyword>
<keyword evidence="1" id="KW-0812">Transmembrane</keyword>
<dbReference type="OrthoDB" id="3037794at2759"/>
<gene>
    <name evidence="2" type="ORF">MVEN_01693400</name>
</gene>
<keyword evidence="1" id="KW-0472">Membrane</keyword>
<evidence type="ECO:0000313" key="2">
    <source>
        <dbReference type="EMBL" id="KAF7344039.1"/>
    </source>
</evidence>
<dbReference type="AlphaFoldDB" id="A0A8H6XNV9"/>
<keyword evidence="1" id="KW-1133">Transmembrane helix</keyword>
<comment type="caution">
    <text evidence="2">The sequence shown here is derived from an EMBL/GenBank/DDBJ whole genome shotgun (WGS) entry which is preliminary data.</text>
</comment>
<accession>A0A8H6XNV9</accession>
<organism evidence="2 3">
    <name type="scientific">Mycena venus</name>
    <dbReference type="NCBI Taxonomy" id="2733690"/>
    <lineage>
        <taxon>Eukaryota</taxon>
        <taxon>Fungi</taxon>
        <taxon>Dikarya</taxon>
        <taxon>Basidiomycota</taxon>
        <taxon>Agaricomycotina</taxon>
        <taxon>Agaricomycetes</taxon>
        <taxon>Agaricomycetidae</taxon>
        <taxon>Agaricales</taxon>
        <taxon>Marasmiineae</taxon>
        <taxon>Mycenaceae</taxon>
        <taxon>Mycena</taxon>
    </lineage>
</organism>
<dbReference type="Proteomes" id="UP000620124">
    <property type="component" value="Unassembled WGS sequence"/>
</dbReference>
<protein>
    <submittedName>
        <fullName evidence="2">Uncharacterized protein</fullName>
    </submittedName>
</protein>
<name>A0A8H6XNV9_9AGAR</name>
<dbReference type="EMBL" id="JACAZI010000015">
    <property type="protein sequence ID" value="KAF7344039.1"/>
    <property type="molecule type" value="Genomic_DNA"/>
</dbReference>
<feature type="transmembrane region" description="Helical" evidence="1">
    <location>
        <begin position="229"/>
        <end position="253"/>
    </location>
</feature>
<evidence type="ECO:0000256" key="1">
    <source>
        <dbReference type="SAM" id="Phobius"/>
    </source>
</evidence>
<proteinExistence type="predicted"/>
<sequence length="349" mass="39709">MTRSQTRLHDSVPVVIVFTQCDLLVRKFTEDIENAAKVEFERSVKSLENAVARLNIDMSPYINVASAAQKSVTYDPTCVLVPKKKRPGINISELVDMTRKTVERHLQDVWIMWATAQRVNTSLKIEVSIDKGIACEYSESYFTGPHNLILSKIFWHALSGTIPIAGSNLLRDCLFKVQRDIIACWNYKDANTVLNGEEFKHLMLSVVQEMQEEGPIKSSPPDIEKINNFITLCTAASAAVAPPVAILGLTYLFVSWMLPNIQRDLIAYTVDLILVLEQLFDITLQFKLMGTVSWKELRDAFEAYYNSTSQHDIHKQVRSLVERRRQLSSDLIGVRKNVEELVKKYSHSM</sequence>